<protein>
    <submittedName>
        <fullName evidence="1">Uncharacterized protein</fullName>
    </submittedName>
</protein>
<gene>
    <name evidence="1" type="ORF">MGAL_10B052120</name>
</gene>
<dbReference type="EMBL" id="UYJE01006065">
    <property type="protein sequence ID" value="VDI42696.1"/>
    <property type="molecule type" value="Genomic_DNA"/>
</dbReference>
<name>A0A8B6F2Q6_MYTGA</name>
<proteinExistence type="predicted"/>
<evidence type="ECO:0000313" key="1">
    <source>
        <dbReference type="EMBL" id="VDI42696.1"/>
    </source>
</evidence>
<dbReference type="Proteomes" id="UP000596742">
    <property type="component" value="Unassembled WGS sequence"/>
</dbReference>
<comment type="caution">
    <text evidence="1">The sequence shown here is derived from an EMBL/GenBank/DDBJ whole genome shotgun (WGS) entry which is preliminary data.</text>
</comment>
<sequence>MDYDQFQSLIKSEMENKLPVYETDYNRSNKRKKSMFKPYWNDILRDQWNKVCMSERKWLKHSGSNSEKRKLKDCYCTERKQFDRMNRKFKRRYQNNERQKLEDKLYSRICNERKSCIPSAVVNEDGTIETDKVNVLDRWKEDFRQLFNSDENNEETIPQSTESQNVNRDITELNEPITREEVITAVTRAKVRKAAAISEYSFECSGHKIMKIDSYKYLGIWLDEHLTFRKNARELSKSASRALGALCGKVVAAGGMTHGVYTKLYSTVVEPILLYGSGIWGTKTFSEITSVQNRACKYFLSVGKNTSNLSSRGDMGWTSCETKQRKSCTRLLCKLYRLDETRMLSKIWKYSARRRKGWTFMVNKLIDKIDMDLLVQDTTLSTKLVMKIANEKLFRIGQSRVEKRFIQ</sequence>
<organism evidence="1 2">
    <name type="scientific">Mytilus galloprovincialis</name>
    <name type="common">Mediterranean mussel</name>
    <dbReference type="NCBI Taxonomy" id="29158"/>
    <lineage>
        <taxon>Eukaryota</taxon>
        <taxon>Metazoa</taxon>
        <taxon>Spiralia</taxon>
        <taxon>Lophotrochozoa</taxon>
        <taxon>Mollusca</taxon>
        <taxon>Bivalvia</taxon>
        <taxon>Autobranchia</taxon>
        <taxon>Pteriomorphia</taxon>
        <taxon>Mytilida</taxon>
        <taxon>Mytiloidea</taxon>
        <taxon>Mytilidae</taxon>
        <taxon>Mytilinae</taxon>
        <taxon>Mytilus</taxon>
    </lineage>
</organism>
<reference evidence="1" key="1">
    <citation type="submission" date="2018-11" db="EMBL/GenBank/DDBJ databases">
        <authorList>
            <person name="Alioto T."/>
            <person name="Alioto T."/>
        </authorList>
    </citation>
    <scope>NUCLEOTIDE SEQUENCE</scope>
</reference>
<keyword evidence="2" id="KW-1185">Reference proteome</keyword>
<dbReference type="OrthoDB" id="6627613at2759"/>
<dbReference type="AlphaFoldDB" id="A0A8B6F2Q6"/>
<evidence type="ECO:0000313" key="2">
    <source>
        <dbReference type="Proteomes" id="UP000596742"/>
    </source>
</evidence>
<accession>A0A8B6F2Q6</accession>